<name>A0A4C1VPW6_EUMVA</name>
<evidence type="ECO:0000256" key="1">
    <source>
        <dbReference type="SAM" id="MobiDB-lite"/>
    </source>
</evidence>
<comment type="caution">
    <text evidence="2">The sequence shown here is derived from an EMBL/GenBank/DDBJ whole genome shotgun (WGS) entry which is preliminary data.</text>
</comment>
<evidence type="ECO:0000313" key="2">
    <source>
        <dbReference type="EMBL" id="GBP40397.1"/>
    </source>
</evidence>
<keyword evidence="3" id="KW-1185">Reference proteome</keyword>
<dbReference type="AlphaFoldDB" id="A0A4C1VPW6"/>
<evidence type="ECO:0000313" key="3">
    <source>
        <dbReference type="Proteomes" id="UP000299102"/>
    </source>
</evidence>
<proteinExistence type="predicted"/>
<organism evidence="2 3">
    <name type="scientific">Eumeta variegata</name>
    <name type="common">Bagworm moth</name>
    <name type="synonym">Eumeta japonica</name>
    <dbReference type="NCBI Taxonomy" id="151549"/>
    <lineage>
        <taxon>Eukaryota</taxon>
        <taxon>Metazoa</taxon>
        <taxon>Ecdysozoa</taxon>
        <taxon>Arthropoda</taxon>
        <taxon>Hexapoda</taxon>
        <taxon>Insecta</taxon>
        <taxon>Pterygota</taxon>
        <taxon>Neoptera</taxon>
        <taxon>Endopterygota</taxon>
        <taxon>Lepidoptera</taxon>
        <taxon>Glossata</taxon>
        <taxon>Ditrysia</taxon>
        <taxon>Tineoidea</taxon>
        <taxon>Psychidae</taxon>
        <taxon>Oiketicinae</taxon>
        <taxon>Eumeta</taxon>
    </lineage>
</organism>
<dbReference type="Proteomes" id="UP000299102">
    <property type="component" value="Unassembled WGS sequence"/>
</dbReference>
<feature type="region of interest" description="Disordered" evidence="1">
    <location>
        <begin position="78"/>
        <end position="101"/>
    </location>
</feature>
<accession>A0A4C1VPW6</accession>
<dbReference type="EMBL" id="BGZK01000381">
    <property type="protein sequence ID" value="GBP40397.1"/>
    <property type="molecule type" value="Genomic_DNA"/>
</dbReference>
<protein>
    <submittedName>
        <fullName evidence="2">Uncharacterized protein</fullName>
    </submittedName>
</protein>
<reference evidence="2 3" key="1">
    <citation type="journal article" date="2019" name="Commun. Biol.">
        <title>The bagworm genome reveals a unique fibroin gene that provides high tensile strength.</title>
        <authorList>
            <person name="Kono N."/>
            <person name="Nakamura H."/>
            <person name="Ohtoshi R."/>
            <person name="Tomita M."/>
            <person name="Numata K."/>
            <person name="Arakawa K."/>
        </authorList>
    </citation>
    <scope>NUCLEOTIDE SEQUENCE [LARGE SCALE GENOMIC DNA]</scope>
</reference>
<sequence>MKVPKCDLVQAHWGTNWIYKYGSARVSGRSPEGPKEEIITAATPAEYVGGPKGSGLHRAARRFSVVRVNSRTAETRFVRRSSGRWRPAPGRRRPEAAPPGRPRHLDVFESRLTVESHTVVNVVAARKWVGSIGEIPHPREYRHCKHWRNRVAGFAARCSAISAR</sequence>
<gene>
    <name evidence="2" type="ORF">EVAR_25249_1</name>
</gene>